<sequence length="157" mass="17900">MKTNDLWRLLLSLVISLSAGFLGALFTTPAVQSWYLTINKPVWIPPSWLFGPVWTSLFIMMGVALYLVWSTKMSNKVRVSLKLFAAQLVLNVLWSVFFFGLGNFWLAFGEILVLWVFILVTIVSFGKVSKMASWLMVPYLLWVTFASYLNFTIASLN</sequence>
<dbReference type="CDD" id="cd15904">
    <property type="entry name" value="TSPO_MBR"/>
    <property type="match status" value="1"/>
</dbReference>
<dbReference type="PIRSF" id="PIRSF005859">
    <property type="entry name" value="PBR"/>
    <property type="match status" value="1"/>
</dbReference>
<dbReference type="FunFam" id="1.20.1260.100:FF:000001">
    <property type="entry name" value="translocator protein 2"/>
    <property type="match status" value="1"/>
</dbReference>
<feature type="transmembrane region" description="Helical" evidence="6">
    <location>
        <begin position="49"/>
        <end position="69"/>
    </location>
</feature>
<name>A0A0G0Z1U6_9BACT</name>
<feature type="transmembrane region" description="Helical" evidence="6">
    <location>
        <begin position="137"/>
        <end position="156"/>
    </location>
</feature>
<dbReference type="InterPro" id="IPR038330">
    <property type="entry name" value="TspO/MBR-related_sf"/>
</dbReference>
<evidence type="ECO:0000256" key="5">
    <source>
        <dbReference type="ARBA" id="ARBA00023136"/>
    </source>
</evidence>
<feature type="transmembrane region" description="Helical" evidence="6">
    <location>
        <begin position="105"/>
        <end position="125"/>
    </location>
</feature>
<evidence type="ECO:0000256" key="3">
    <source>
        <dbReference type="ARBA" id="ARBA00022692"/>
    </source>
</evidence>
<dbReference type="AlphaFoldDB" id="A0A0G0Z1U6"/>
<evidence type="ECO:0000313" key="8">
    <source>
        <dbReference type="Proteomes" id="UP000033854"/>
    </source>
</evidence>
<comment type="caution">
    <text evidence="7">The sequence shown here is derived from an EMBL/GenBank/DDBJ whole genome shotgun (WGS) entry which is preliminary data.</text>
</comment>
<dbReference type="Gene3D" id="1.20.1260.100">
    <property type="entry name" value="TspO/MBR protein"/>
    <property type="match status" value="1"/>
</dbReference>
<keyword evidence="5 6" id="KW-0472">Membrane</keyword>
<keyword evidence="4 6" id="KW-1133">Transmembrane helix</keyword>
<dbReference type="GO" id="GO:0033013">
    <property type="term" value="P:tetrapyrrole metabolic process"/>
    <property type="evidence" value="ECO:0007669"/>
    <property type="project" value="UniProtKB-ARBA"/>
</dbReference>
<dbReference type="InterPro" id="IPR004307">
    <property type="entry name" value="TspO_MBR"/>
</dbReference>
<dbReference type="EMBL" id="LCDA01000006">
    <property type="protein sequence ID" value="KKS42750.1"/>
    <property type="molecule type" value="Genomic_DNA"/>
</dbReference>
<evidence type="ECO:0000256" key="1">
    <source>
        <dbReference type="ARBA" id="ARBA00004141"/>
    </source>
</evidence>
<evidence type="ECO:0000256" key="4">
    <source>
        <dbReference type="ARBA" id="ARBA00022989"/>
    </source>
</evidence>
<reference evidence="7 8" key="1">
    <citation type="journal article" date="2015" name="Nature">
        <title>rRNA introns, odd ribosomes, and small enigmatic genomes across a large radiation of phyla.</title>
        <authorList>
            <person name="Brown C.T."/>
            <person name="Hug L.A."/>
            <person name="Thomas B.C."/>
            <person name="Sharon I."/>
            <person name="Castelle C.J."/>
            <person name="Singh A."/>
            <person name="Wilkins M.J."/>
            <person name="Williams K.H."/>
            <person name="Banfield J.F."/>
        </authorList>
    </citation>
    <scope>NUCLEOTIDE SEQUENCE [LARGE SCALE GENOMIC DNA]</scope>
</reference>
<proteinExistence type="inferred from homology"/>
<organism evidence="7 8">
    <name type="scientific">Candidatus Collierbacteria bacterium GW2011_GWA2_42_17</name>
    <dbReference type="NCBI Taxonomy" id="1618378"/>
    <lineage>
        <taxon>Bacteria</taxon>
        <taxon>Candidatus Collieribacteriota</taxon>
    </lineage>
</organism>
<dbReference type="Proteomes" id="UP000033854">
    <property type="component" value="Unassembled WGS sequence"/>
</dbReference>
<accession>A0A0G0Z1U6</accession>
<dbReference type="Pfam" id="PF03073">
    <property type="entry name" value="TspO_MBR"/>
    <property type="match status" value="1"/>
</dbReference>
<protein>
    <submittedName>
        <fullName evidence="7">Integral membrane protein</fullName>
    </submittedName>
</protein>
<dbReference type="GO" id="GO:0016020">
    <property type="term" value="C:membrane"/>
    <property type="evidence" value="ECO:0007669"/>
    <property type="project" value="UniProtKB-SubCell"/>
</dbReference>
<dbReference type="PANTHER" id="PTHR10057">
    <property type="entry name" value="PERIPHERAL-TYPE BENZODIAZEPINE RECEPTOR"/>
    <property type="match status" value="1"/>
</dbReference>
<keyword evidence="3 6" id="KW-0812">Transmembrane</keyword>
<comment type="similarity">
    <text evidence="2">Belongs to the TspO/BZRP family.</text>
</comment>
<feature type="transmembrane region" description="Helical" evidence="6">
    <location>
        <begin position="81"/>
        <end position="99"/>
    </location>
</feature>
<comment type="subcellular location">
    <subcellularLocation>
        <location evidence="1">Membrane</location>
        <topology evidence="1">Multi-pass membrane protein</topology>
    </subcellularLocation>
</comment>
<evidence type="ECO:0000256" key="2">
    <source>
        <dbReference type="ARBA" id="ARBA00007524"/>
    </source>
</evidence>
<evidence type="ECO:0000313" key="7">
    <source>
        <dbReference type="EMBL" id="KKS42750.1"/>
    </source>
</evidence>
<gene>
    <name evidence="7" type="ORF">UV06_C0006G0020</name>
</gene>
<evidence type="ECO:0000256" key="6">
    <source>
        <dbReference type="SAM" id="Phobius"/>
    </source>
</evidence>
<dbReference type="PANTHER" id="PTHR10057:SF0">
    <property type="entry name" value="TRANSLOCATOR PROTEIN"/>
    <property type="match status" value="1"/>
</dbReference>